<feature type="transmembrane region" description="Helical" evidence="7">
    <location>
        <begin position="61"/>
        <end position="80"/>
    </location>
</feature>
<gene>
    <name evidence="9" type="ORF">GO986_04595</name>
</gene>
<proteinExistence type="predicted"/>
<feature type="domain" description="Major facilitator superfamily (MFS) profile" evidence="8">
    <location>
        <begin position="27"/>
        <end position="475"/>
    </location>
</feature>
<keyword evidence="3" id="KW-1003">Cell membrane</keyword>
<reference evidence="9 10" key="1">
    <citation type="submission" date="2019-12" db="EMBL/GenBank/DDBJ databases">
        <title>Deinococcus sp. HMF7620 Genome sequencing and assembly.</title>
        <authorList>
            <person name="Kang H."/>
            <person name="Kim H."/>
            <person name="Joh K."/>
        </authorList>
    </citation>
    <scope>NUCLEOTIDE SEQUENCE [LARGE SCALE GENOMIC DNA]</scope>
    <source>
        <strain evidence="9 10">HMF7620</strain>
    </source>
</reference>
<dbReference type="AlphaFoldDB" id="A0A7C9LJN2"/>
<dbReference type="FunFam" id="1.20.1720.10:FF:000004">
    <property type="entry name" value="EmrB/QacA family drug resistance transporter"/>
    <property type="match status" value="1"/>
</dbReference>
<dbReference type="Gene3D" id="1.20.1250.20">
    <property type="entry name" value="MFS general substrate transporter like domains"/>
    <property type="match status" value="1"/>
</dbReference>
<keyword evidence="4 7" id="KW-0812">Transmembrane</keyword>
<comment type="subcellular location">
    <subcellularLocation>
        <location evidence="1">Cell membrane</location>
        <topology evidence="1">Multi-pass membrane protein</topology>
    </subcellularLocation>
</comment>
<keyword evidence="5 7" id="KW-1133">Transmembrane helix</keyword>
<evidence type="ECO:0000256" key="2">
    <source>
        <dbReference type="ARBA" id="ARBA00022448"/>
    </source>
</evidence>
<feature type="transmembrane region" description="Helical" evidence="7">
    <location>
        <begin position="131"/>
        <end position="151"/>
    </location>
</feature>
<dbReference type="InterPro" id="IPR020846">
    <property type="entry name" value="MFS_dom"/>
</dbReference>
<keyword evidence="2" id="KW-0813">Transport</keyword>
<dbReference type="EMBL" id="WQLB01000004">
    <property type="protein sequence ID" value="MVN86038.1"/>
    <property type="molecule type" value="Genomic_DNA"/>
</dbReference>
<feature type="transmembrane region" description="Helical" evidence="7">
    <location>
        <begin position="163"/>
        <end position="182"/>
    </location>
</feature>
<evidence type="ECO:0000313" key="10">
    <source>
        <dbReference type="Proteomes" id="UP000483286"/>
    </source>
</evidence>
<dbReference type="InterPro" id="IPR004638">
    <property type="entry name" value="EmrB-like"/>
</dbReference>
<dbReference type="InterPro" id="IPR011701">
    <property type="entry name" value="MFS"/>
</dbReference>
<feature type="transmembrane region" description="Helical" evidence="7">
    <location>
        <begin position="221"/>
        <end position="242"/>
    </location>
</feature>
<dbReference type="PANTHER" id="PTHR23501">
    <property type="entry name" value="MAJOR FACILITATOR SUPERFAMILY"/>
    <property type="match status" value="1"/>
</dbReference>
<evidence type="ECO:0000256" key="6">
    <source>
        <dbReference type="ARBA" id="ARBA00023136"/>
    </source>
</evidence>
<comment type="caution">
    <text evidence="9">The sequence shown here is derived from an EMBL/GenBank/DDBJ whole genome shotgun (WGS) entry which is preliminary data.</text>
</comment>
<name>A0A7C9LJN2_9DEIO</name>
<evidence type="ECO:0000256" key="7">
    <source>
        <dbReference type="SAM" id="Phobius"/>
    </source>
</evidence>
<feature type="transmembrane region" description="Helical" evidence="7">
    <location>
        <begin position="322"/>
        <end position="343"/>
    </location>
</feature>
<sequence length="703" mass="73429">MTTPATPEPAGRIDYAKTLDLSTKRLILFGVLLGLFLSALDQTIVSTAMPRITQELNGLSLYSWVTTAYLLTNTALVPIYGKLSDLYGRKPILMIGIVIFLLGSALCGLSGEPFLGNLFGGGMMQLVVFRGLQGVGAAALGSVAFAIIADLFEPVDRPRYQGLFGAVFGLSSVIGPLLGGFLTDQVSWRWVFYVNLPIGLIALAFIASKMPRLASGLQAKVDWLGAFLILVFAVPLLLALTWGADGNYAWTSPMILGLFGLSAAALVTFLIVESRHESPILPLTLFKNPTFAWGAIARFMIGAGFLGAILFLSLYLVQVQGVSATAAGTATIPLTVGLIIGAIGSGQIASRMGRYKPLMLIGLMTAGLGFFALSTLNADSSYNSVIVRMVLLGLGLGPALPLYTTALQLSVKPWEIGVATSAGQFFQQMGSTIGTAIFGAILTAGVSSNLATQFAAQAASNQGTVATTLQTISDEIRSGNGPEGNRNQTPETPEQIQARFVTLRKNLTAAIQTGDPAAVNALKQDKFIAGLPAAARQQFTSIPEGGVAASVKAGFAQTQAAIEAAVNSGDAAQVRAVASNPQLPQGLRDNLNGIPAQALASPQAREQLLSGIRQGLAQGQETAAEQATSQALSAALTGVNDGEKISLASARAAKVAFANTISSIYRYSIVVALLAFLATLMMPNLEIPRRAKGEKAAPAHVEI</sequence>
<evidence type="ECO:0000256" key="5">
    <source>
        <dbReference type="ARBA" id="ARBA00022989"/>
    </source>
</evidence>
<dbReference type="NCBIfam" id="TIGR00711">
    <property type="entry name" value="efflux_EmrB"/>
    <property type="match status" value="1"/>
</dbReference>
<feature type="transmembrane region" description="Helical" evidence="7">
    <location>
        <begin position="26"/>
        <end position="49"/>
    </location>
</feature>
<evidence type="ECO:0000256" key="1">
    <source>
        <dbReference type="ARBA" id="ARBA00004651"/>
    </source>
</evidence>
<protein>
    <submittedName>
        <fullName evidence="9">DHA2 family efflux MFS transporter permease subunit</fullName>
    </submittedName>
</protein>
<dbReference type="GO" id="GO:0022857">
    <property type="term" value="F:transmembrane transporter activity"/>
    <property type="evidence" value="ECO:0007669"/>
    <property type="project" value="InterPro"/>
</dbReference>
<dbReference type="GO" id="GO:0005886">
    <property type="term" value="C:plasma membrane"/>
    <property type="evidence" value="ECO:0007669"/>
    <property type="project" value="UniProtKB-SubCell"/>
</dbReference>
<dbReference type="PANTHER" id="PTHR23501:SF197">
    <property type="entry name" value="COMD"/>
    <property type="match status" value="1"/>
</dbReference>
<dbReference type="RefSeq" id="WP_157458093.1">
    <property type="nucleotide sequence ID" value="NZ_WQLB01000004.1"/>
</dbReference>
<feature type="transmembrane region" description="Helical" evidence="7">
    <location>
        <begin position="188"/>
        <end position="209"/>
    </location>
</feature>
<dbReference type="SUPFAM" id="SSF103473">
    <property type="entry name" value="MFS general substrate transporter"/>
    <property type="match status" value="1"/>
</dbReference>
<evidence type="ECO:0000256" key="3">
    <source>
        <dbReference type="ARBA" id="ARBA00022475"/>
    </source>
</evidence>
<evidence type="ECO:0000256" key="4">
    <source>
        <dbReference type="ARBA" id="ARBA00022692"/>
    </source>
</evidence>
<dbReference type="Proteomes" id="UP000483286">
    <property type="component" value="Unassembled WGS sequence"/>
</dbReference>
<feature type="transmembrane region" description="Helical" evidence="7">
    <location>
        <begin position="355"/>
        <end position="373"/>
    </location>
</feature>
<dbReference type="Gene3D" id="1.20.1720.10">
    <property type="entry name" value="Multidrug resistance protein D"/>
    <property type="match status" value="1"/>
</dbReference>
<keyword evidence="6 7" id="KW-0472">Membrane</keyword>
<evidence type="ECO:0000259" key="8">
    <source>
        <dbReference type="PROSITE" id="PS50850"/>
    </source>
</evidence>
<evidence type="ECO:0000313" key="9">
    <source>
        <dbReference type="EMBL" id="MVN86038.1"/>
    </source>
</evidence>
<feature type="transmembrane region" description="Helical" evidence="7">
    <location>
        <begin position="293"/>
        <end position="316"/>
    </location>
</feature>
<feature type="transmembrane region" description="Helical" evidence="7">
    <location>
        <begin position="664"/>
        <end position="682"/>
    </location>
</feature>
<dbReference type="InterPro" id="IPR036259">
    <property type="entry name" value="MFS_trans_sf"/>
</dbReference>
<dbReference type="PROSITE" id="PS50850">
    <property type="entry name" value="MFS"/>
    <property type="match status" value="1"/>
</dbReference>
<keyword evidence="10" id="KW-1185">Reference proteome</keyword>
<dbReference type="Pfam" id="PF07690">
    <property type="entry name" value="MFS_1"/>
    <property type="match status" value="1"/>
</dbReference>
<accession>A0A7C9LJN2</accession>
<dbReference type="CDD" id="cd17502">
    <property type="entry name" value="MFS_Azr1_MDR_like"/>
    <property type="match status" value="1"/>
</dbReference>
<feature type="transmembrane region" description="Helical" evidence="7">
    <location>
        <begin position="385"/>
        <end position="403"/>
    </location>
</feature>
<feature type="transmembrane region" description="Helical" evidence="7">
    <location>
        <begin position="248"/>
        <end position="272"/>
    </location>
</feature>
<organism evidence="9 10">
    <name type="scientific">Deinococcus arboris</name>
    <dbReference type="NCBI Taxonomy" id="2682977"/>
    <lineage>
        <taxon>Bacteria</taxon>
        <taxon>Thermotogati</taxon>
        <taxon>Deinococcota</taxon>
        <taxon>Deinococci</taxon>
        <taxon>Deinococcales</taxon>
        <taxon>Deinococcaceae</taxon>
        <taxon>Deinococcus</taxon>
    </lineage>
</organism>
<feature type="transmembrane region" description="Helical" evidence="7">
    <location>
        <begin position="92"/>
        <end position="111"/>
    </location>
</feature>